<feature type="DNA-binding region" description="H-T-H motif" evidence="4">
    <location>
        <begin position="43"/>
        <end position="62"/>
    </location>
</feature>
<dbReference type="Gene3D" id="1.10.357.10">
    <property type="entry name" value="Tetracycline Repressor, domain 2"/>
    <property type="match status" value="1"/>
</dbReference>
<dbReference type="PANTHER" id="PTHR30055:SF234">
    <property type="entry name" value="HTH-TYPE TRANSCRIPTIONAL REGULATOR BETI"/>
    <property type="match status" value="1"/>
</dbReference>
<dbReference type="PRINTS" id="PR00455">
    <property type="entry name" value="HTHTETR"/>
</dbReference>
<dbReference type="Proteomes" id="UP000249061">
    <property type="component" value="Unassembled WGS sequence"/>
</dbReference>
<keyword evidence="2 4" id="KW-0238">DNA-binding</keyword>
<dbReference type="InterPro" id="IPR001647">
    <property type="entry name" value="HTH_TetR"/>
</dbReference>
<evidence type="ECO:0000256" key="2">
    <source>
        <dbReference type="ARBA" id="ARBA00023125"/>
    </source>
</evidence>
<protein>
    <submittedName>
        <fullName evidence="6">TetR family transcriptional regulator</fullName>
    </submittedName>
</protein>
<evidence type="ECO:0000256" key="1">
    <source>
        <dbReference type="ARBA" id="ARBA00023015"/>
    </source>
</evidence>
<name>A0A2W5U7I9_9BACT</name>
<evidence type="ECO:0000313" key="6">
    <source>
        <dbReference type="EMBL" id="PZR04868.1"/>
    </source>
</evidence>
<evidence type="ECO:0000313" key="7">
    <source>
        <dbReference type="Proteomes" id="UP000249061"/>
    </source>
</evidence>
<dbReference type="EMBL" id="QFQP01000051">
    <property type="protein sequence ID" value="PZR04868.1"/>
    <property type="molecule type" value="Genomic_DNA"/>
</dbReference>
<evidence type="ECO:0000259" key="5">
    <source>
        <dbReference type="PROSITE" id="PS50977"/>
    </source>
</evidence>
<dbReference type="SUPFAM" id="SSF46689">
    <property type="entry name" value="Homeodomain-like"/>
    <property type="match status" value="1"/>
</dbReference>
<reference evidence="6 7" key="1">
    <citation type="submission" date="2017-08" db="EMBL/GenBank/DDBJ databases">
        <title>Infants hospitalized years apart are colonized by the same room-sourced microbial strains.</title>
        <authorList>
            <person name="Brooks B."/>
            <person name="Olm M.R."/>
            <person name="Firek B.A."/>
            <person name="Baker R."/>
            <person name="Thomas B.C."/>
            <person name="Morowitz M.J."/>
            <person name="Banfield J.F."/>
        </authorList>
    </citation>
    <scope>NUCLEOTIDE SEQUENCE [LARGE SCALE GENOMIC DNA]</scope>
    <source>
        <strain evidence="6">S2_003_000_R2_14</strain>
    </source>
</reference>
<keyword evidence="3" id="KW-0804">Transcription</keyword>
<keyword evidence="1" id="KW-0805">Transcription regulation</keyword>
<dbReference type="PROSITE" id="PS50977">
    <property type="entry name" value="HTH_TETR_2"/>
    <property type="match status" value="1"/>
</dbReference>
<dbReference type="PANTHER" id="PTHR30055">
    <property type="entry name" value="HTH-TYPE TRANSCRIPTIONAL REGULATOR RUTR"/>
    <property type="match status" value="1"/>
</dbReference>
<dbReference type="GO" id="GO:0003700">
    <property type="term" value="F:DNA-binding transcription factor activity"/>
    <property type="evidence" value="ECO:0007669"/>
    <property type="project" value="TreeGrafter"/>
</dbReference>
<evidence type="ECO:0000256" key="4">
    <source>
        <dbReference type="PROSITE-ProRule" id="PRU00335"/>
    </source>
</evidence>
<organism evidence="6 7">
    <name type="scientific">Archangium gephyra</name>
    <dbReference type="NCBI Taxonomy" id="48"/>
    <lineage>
        <taxon>Bacteria</taxon>
        <taxon>Pseudomonadati</taxon>
        <taxon>Myxococcota</taxon>
        <taxon>Myxococcia</taxon>
        <taxon>Myxococcales</taxon>
        <taxon>Cystobacterineae</taxon>
        <taxon>Archangiaceae</taxon>
        <taxon>Archangium</taxon>
    </lineage>
</organism>
<evidence type="ECO:0000256" key="3">
    <source>
        <dbReference type="ARBA" id="ARBA00023163"/>
    </source>
</evidence>
<comment type="caution">
    <text evidence="6">The sequence shown here is derived from an EMBL/GenBank/DDBJ whole genome shotgun (WGS) entry which is preliminary data.</text>
</comment>
<dbReference type="AlphaFoldDB" id="A0A2W5U7I9"/>
<sequence length="196" mass="22256">MRRRPKAFTPRKRPTQERARATVDAILEATTYILVRRGWRGLTTNAIAERAGVNIASLYQYFSNKEAIVAELRRRHVEQLQRCESSGERPKTLRQALRASVETLIRQRQVNPELHRVFEEELPRSTGVVADDGSSAKANFDVSLLRNVPDLDLAGFVARAATTAVIDTAARERPELLSSDAFKDEVVTLLERYLRR</sequence>
<dbReference type="InterPro" id="IPR050109">
    <property type="entry name" value="HTH-type_TetR-like_transc_reg"/>
</dbReference>
<dbReference type="InterPro" id="IPR009057">
    <property type="entry name" value="Homeodomain-like_sf"/>
</dbReference>
<gene>
    <name evidence="6" type="ORF">DI536_33525</name>
</gene>
<dbReference type="GO" id="GO:0000976">
    <property type="term" value="F:transcription cis-regulatory region binding"/>
    <property type="evidence" value="ECO:0007669"/>
    <property type="project" value="TreeGrafter"/>
</dbReference>
<dbReference type="InterPro" id="IPR041669">
    <property type="entry name" value="TetR_C_15"/>
</dbReference>
<dbReference type="Pfam" id="PF00440">
    <property type="entry name" value="TetR_N"/>
    <property type="match status" value="1"/>
</dbReference>
<proteinExistence type="predicted"/>
<feature type="domain" description="HTH tetR-type" evidence="5">
    <location>
        <begin position="20"/>
        <end position="80"/>
    </location>
</feature>
<accession>A0A2W5U7I9</accession>
<dbReference type="Pfam" id="PF17918">
    <property type="entry name" value="TetR_C_15"/>
    <property type="match status" value="1"/>
</dbReference>